<dbReference type="SUPFAM" id="SSF56815">
    <property type="entry name" value="Sec1/munc18-like (SM) proteins"/>
    <property type="match status" value="1"/>
</dbReference>
<sequence length="272" mass="30323">MEREMIEDGNATPRCTCVTDVIARGESLSHVLRLCCLWSATTSGIDSDDFDCDRKEILAIFGLGVMPLLANLERAGRLVRSLREPPRNNLGWIFPSFGGGHMERYIPSETGSTTGSVRSFTTTASDESRRSRSRSAKSSWQFVRRALQLVTERDQDRPANPGTRAAVAAAYSGYTPLSVRLVEAGLCEEGWGSLPHILCHMSLLFPEHATLEHRREEICREEDGIDAVIVFVGGITRAKRIVAIGDVHGDFKAFRTALRYPDILDRNEVDWR</sequence>
<dbReference type="Pfam" id="PF00995">
    <property type="entry name" value="Sec1"/>
    <property type="match status" value="1"/>
</dbReference>
<dbReference type="InterPro" id="IPR043155">
    <property type="entry name" value="VPS33_dom3b"/>
</dbReference>
<dbReference type="Gene3D" id="1.25.40.850">
    <property type="match status" value="1"/>
</dbReference>
<reference evidence="3 4" key="1">
    <citation type="journal article" date="2018" name="Mol. Biol. Evol.">
        <title>Analysis of the draft genome of the red seaweed Gracilariopsis chorda provides insights into genome size evolution in Rhodophyta.</title>
        <authorList>
            <person name="Lee J."/>
            <person name="Yang E.C."/>
            <person name="Graf L."/>
            <person name="Yang J.H."/>
            <person name="Qiu H."/>
            <person name="Zel Zion U."/>
            <person name="Chan C.X."/>
            <person name="Stephens T.G."/>
            <person name="Weber A.P.M."/>
            <person name="Boo G.H."/>
            <person name="Boo S.M."/>
            <person name="Kim K.M."/>
            <person name="Shin Y."/>
            <person name="Jung M."/>
            <person name="Lee S.J."/>
            <person name="Yim H.S."/>
            <person name="Lee J.H."/>
            <person name="Bhattacharya D."/>
            <person name="Yoon H.S."/>
        </authorList>
    </citation>
    <scope>NUCLEOTIDE SEQUENCE [LARGE SCALE GENOMIC DNA]</scope>
    <source>
        <strain evidence="3 4">SKKU-2015</strain>
        <tissue evidence="3">Whole body</tissue>
    </source>
</reference>
<dbReference type="EMBL" id="NBIV01000138">
    <property type="protein sequence ID" value="PXF43080.1"/>
    <property type="molecule type" value="Genomic_DNA"/>
</dbReference>
<feature type="compositionally biased region" description="Polar residues" evidence="2">
    <location>
        <begin position="109"/>
        <end position="124"/>
    </location>
</feature>
<dbReference type="InterPro" id="IPR027482">
    <property type="entry name" value="Sec1-like_dom2"/>
</dbReference>
<evidence type="ECO:0000256" key="1">
    <source>
        <dbReference type="ARBA" id="ARBA00009884"/>
    </source>
</evidence>
<dbReference type="Gene3D" id="3.40.50.1910">
    <property type="match status" value="1"/>
</dbReference>
<gene>
    <name evidence="3" type="ORF">BWQ96_07166</name>
</gene>
<keyword evidence="4" id="KW-1185">Reference proteome</keyword>
<name>A0A2V3IPM6_9FLOR</name>
<organism evidence="3 4">
    <name type="scientific">Gracilariopsis chorda</name>
    <dbReference type="NCBI Taxonomy" id="448386"/>
    <lineage>
        <taxon>Eukaryota</taxon>
        <taxon>Rhodophyta</taxon>
        <taxon>Florideophyceae</taxon>
        <taxon>Rhodymeniophycidae</taxon>
        <taxon>Gracilariales</taxon>
        <taxon>Gracilariaceae</taxon>
        <taxon>Gracilariopsis</taxon>
    </lineage>
</organism>
<feature type="region of interest" description="Disordered" evidence="2">
    <location>
        <begin position="107"/>
        <end position="133"/>
    </location>
</feature>
<proteinExistence type="inferred from homology"/>
<dbReference type="InterPro" id="IPR001619">
    <property type="entry name" value="Sec1-like"/>
</dbReference>
<accession>A0A2V3IPM6</accession>
<dbReference type="OrthoDB" id="10262287at2759"/>
<dbReference type="InterPro" id="IPR036045">
    <property type="entry name" value="Sec1-like_sf"/>
</dbReference>
<evidence type="ECO:0000313" key="3">
    <source>
        <dbReference type="EMBL" id="PXF43080.1"/>
    </source>
</evidence>
<protein>
    <submittedName>
        <fullName evidence="3">Vacuolar protein-sorting-associated protein 33-like</fullName>
    </submittedName>
</protein>
<comment type="similarity">
    <text evidence="1">Belongs to the STXBP/unc-18/SEC1 family.</text>
</comment>
<dbReference type="STRING" id="448386.A0A2V3IPM6"/>
<comment type="caution">
    <text evidence="3">The sequence shown here is derived from an EMBL/GenBank/DDBJ whole genome shotgun (WGS) entry which is preliminary data.</text>
</comment>
<dbReference type="GO" id="GO:0016192">
    <property type="term" value="P:vesicle-mediated transport"/>
    <property type="evidence" value="ECO:0007669"/>
    <property type="project" value="InterPro"/>
</dbReference>
<dbReference type="AlphaFoldDB" id="A0A2V3IPM6"/>
<evidence type="ECO:0000256" key="2">
    <source>
        <dbReference type="SAM" id="MobiDB-lite"/>
    </source>
</evidence>
<dbReference type="Proteomes" id="UP000247409">
    <property type="component" value="Unassembled WGS sequence"/>
</dbReference>
<evidence type="ECO:0000313" key="4">
    <source>
        <dbReference type="Proteomes" id="UP000247409"/>
    </source>
</evidence>